<reference evidence="2 3" key="1">
    <citation type="submission" date="2021-07" db="EMBL/GenBank/DDBJ databases">
        <title>The Aristolochia fimbriata genome: insights into angiosperm evolution, floral development and chemical biosynthesis.</title>
        <authorList>
            <person name="Jiao Y."/>
        </authorList>
    </citation>
    <scope>NUCLEOTIDE SEQUENCE [LARGE SCALE GENOMIC DNA]</scope>
    <source>
        <strain evidence="2">IBCAS-2021</strain>
        <tissue evidence="2">Leaf</tissue>
    </source>
</reference>
<protein>
    <submittedName>
        <fullName evidence="2">Uncharacterized protein</fullName>
    </submittedName>
</protein>
<dbReference type="EMBL" id="JAINDJ010000007">
    <property type="protein sequence ID" value="KAG9441006.1"/>
    <property type="molecule type" value="Genomic_DNA"/>
</dbReference>
<keyword evidence="3" id="KW-1185">Reference proteome</keyword>
<feature type="region of interest" description="Disordered" evidence="1">
    <location>
        <begin position="1"/>
        <end position="56"/>
    </location>
</feature>
<evidence type="ECO:0000256" key="1">
    <source>
        <dbReference type="SAM" id="MobiDB-lite"/>
    </source>
</evidence>
<feature type="compositionally biased region" description="Basic and acidic residues" evidence="1">
    <location>
        <begin position="1"/>
        <end position="19"/>
    </location>
</feature>
<feature type="compositionally biased region" description="Basic residues" evidence="1">
    <location>
        <begin position="20"/>
        <end position="47"/>
    </location>
</feature>
<sequence>MKCGGRDRRGRGEGTESMRSKRRKKERREEKRRKKEKERKKRKKEKKKEREGEDGSGYEFVGEVWNMTKRPEFMAWLAEVMQSDVGCFMVVIVVKYKHGV</sequence>
<evidence type="ECO:0000313" key="3">
    <source>
        <dbReference type="Proteomes" id="UP000825729"/>
    </source>
</evidence>
<accession>A0AAV7DXU3</accession>
<dbReference type="Proteomes" id="UP000825729">
    <property type="component" value="Unassembled WGS sequence"/>
</dbReference>
<organism evidence="2 3">
    <name type="scientific">Aristolochia fimbriata</name>
    <name type="common">White veined hardy Dutchman's pipe vine</name>
    <dbReference type="NCBI Taxonomy" id="158543"/>
    <lineage>
        <taxon>Eukaryota</taxon>
        <taxon>Viridiplantae</taxon>
        <taxon>Streptophyta</taxon>
        <taxon>Embryophyta</taxon>
        <taxon>Tracheophyta</taxon>
        <taxon>Spermatophyta</taxon>
        <taxon>Magnoliopsida</taxon>
        <taxon>Magnoliidae</taxon>
        <taxon>Piperales</taxon>
        <taxon>Aristolochiaceae</taxon>
        <taxon>Aristolochia</taxon>
    </lineage>
</organism>
<proteinExistence type="predicted"/>
<evidence type="ECO:0000313" key="2">
    <source>
        <dbReference type="EMBL" id="KAG9441006.1"/>
    </source>
</evidence>
<name>A0AAV7DXU3_ARIFI</name>
<dbReference type="AlphaFoldDB" id="A0AAV7DXU3"/>
<comment type="caution">
    <text evidence="2">The sequence shown here is derived from an EMBL/GenBank/DDBJ whole genome shotgun (WGS) entry which is preliminary data.</text>
</comment>
<gene>
    <name evidence="2" type="ORF">H6P81_016860</name>
</gene>